<feature type="region of interest" description="Disordered" evidence="4">
    <location>
        <begin position="163"/>
        <end position="224"/>
    </location>
</feature>
<dbReference type="Pfam" id="PF17035">
    <property type="entry name" value="BET"/>
    <property type="match status" value="1"/>
</dbReference>
<evidence type="ECO:0000256" key="2">
    <source>
        <dbReference type="ARBA" id="ARBA00023117"/>
    </source>
</evidence>
<feature type="region of interest" description="Disordered" evidence="4">
    <location>
        <begin position="1"/>
        <end position="27"/>
    </location>
</feature>
<dbReference type="RefSeq" id="XP_002425601.1">
    <property type="nucleotide sequence ID" value="XM_002425556.1"/>
</dbReference>
<gene>
    <name evidence="8" type="primary">8237406</name>
    <name evidence="7" type="ORF">Phum_PHUM211000</name>
</gene>
<dbReference type="PANTHER" id="PTHR22880:SF225">
    <property type="entry name" value="BROMODOMAIN-CONTAINING PROTEIN BET-1-RELATED"/>
    <property type="match status" value="1"/>
</dbReference>
<feature type="region of interest" description="Disordered" evidence="4">
    <location>
        <begin position="269"/>
        <end position="292"/>
    </location>
</feature>
<feature type="compositionally biased region" description="Basic residues" evidence="4">
    <location>
        <begin position="611"/>
        <end position="626"/>
    </location>
</feature>
<dbReference type="KEGG" id="phu:Phum_PHUM211000"/>
<feature type="region of interest" description="Disordered" evidence="4">
    <location>
        <begin position="508"/>
        <end position="552"/>
    </location>
</feature>
<dbReference type="InParanoid" id="E0VHU0"/>
<feature type="region of interest" description="Disordered" evidence="4">
    <location>
        <begin position="564"/>
        <end position="655"/>
    </location>
</feature>
<dbReference type="InterPro" id="IPR038336">
    <property type="entry name" value="NET_sf"/>
</dbReference>
<dbReference type="CDD" id="cd05498">
    <property type="entry name" value="Bromo_Brdt_II_like"/>
    <property type="match status" value="1"/>
</dbReference>
<dbReference type="InterPro" id="IPR043508">
    <property type="entry name" value="Bromo_Brdt_I"/>
</dbReference>
<evidence type="ECO:0000256" key="4">
    <source>
        <dbReference type="SAM" id="MobiDB-lite"/>
    </source>
</evidence>
<dbReference type="GO" id="GO:0000785">
    <property type="term" value="C:chromatin"/>
    <property type="evidence" value="ECO:0007669"/>
    <property type="project" value="TreeGrafter"/>
</dbReference>
<proteinExistence type="predicted"/>
<evidence type="ECO:0000256" key="3">
    <source>
        <dbReference type="PROSITE-ProRule" id="PRU00035"/>
    </source>
</evidence>
<accession>E0VHU0</accession>
<dbReference type="EnsemblMetazoa" id="PHUM211000-RA">
    <property type="protein sequence ID" value="PHUM211000-PA"/>
    <property type="gene ID" value="PHUM211000"/>
</dbReference>
<evidence type="ECO:0000259" key="6">
    <source>
        <dbReference type="PROSITE" id="PS51525"/>
    </source>
</evidence>
<dbReference type="EC" id="2.3.1.48" evidence="7"/>
<feature type="region of interest" description="Disordered" evidence="4">
    <location>
        <begin position="460"/>
        <end position="491"/>
    </location>
</feature>
<feature type="region of interest" description="Disordered" evidence="4">
    <location>
        <begin position="714"/>
        <end position="803"/>
    </location>
</feature>
<dbReference type="InterPro" id="IPR043509">
    <property type="entry name" value="Bromo_Brdt_II"/>
</dbReference>
<dbReference type="InterPro" id="IPR001487">
    <property type="entry name" value="Bromodomain"/>
</dbReference>
<dbReference type="Pfam" id="PF00439">
    <property type="entry name" value="Bromodomain"/>
    <property type="match status" value="2"/>
</dbReference>
<feature type="compositionally biased region" description="Basic and acidic residues" evidence="4">
    <location>
        <begin position="509"/>
        <end position="519"/>
    </location>
</feature>
<protein>
    <submittedName>
        <fullName evidence="7 8">Bromodomain-containing protein, putative</fullName>
        <ecNumber evidence="7">2.3.1.48</ecNumber>
    </submittedName>
</protein>
<dbReference type="AlphaFoldDB" id="E0VHU0"/>
<keyword evidence="7" id="KW-0012">Acyltransferase</keyword>
<feature type="domain" description="Bromo" evidence="5">
    <location>
        <begin position="367"/>
        <end position="439"/>
    </location>
</feature>
<keyword evidence="9" id="KW-1185">Reference proteome</keyword>
<feature type="compositionally biased region" description="Polar residues" evidence="4">
    <location>
        <begin position="1"/>
        <end position="10"/>
    </location>
</feature>
<reference evidence="7" key="2">
    <citation type="submission" date="2007-04" db="EMBL/GenBank/DDBJ databases">
        <title>The genome of the human body louse.</title>
        <authorList>
            <consortium name="The Human Body Louse Genome Consortium"/>
            <person name="Kirkness E."/>
            <person name="Walenz B."/>
            <person name="Hass B."/>
            <person name="Bruggner R."/>
            <person name="Strausberg R."/>
        </authorList>
    </citation>
    <scope>NUCLEOTIDE SEQUENCE</scope>
    <source>
        <strain evidence="7">USDA</strain>
    </source>
</reference>
<dbReference type="EMBL" id="DS235171">
    <property type="protein sequence ID" value="EEB12863.1"/>
    <property type="molecule type" value="Genomic_DNA"/>
</dbReference>
<reference evidence="7" key="1">
    <citation type="submission" date="2007-04" db="EMBL/GenBank/DDBJ databases">
        <title>Annotation of Pediculus humanus corporis strain USDA.</title>
        <authorList>
            <person name="Kirkness E."/>
            <person name="Hannick L."/>
            <person name="Hass B."/>
            <person name="Bruggner R."/>
            <person name="Lawson D."/>
            <person name="Bidwell S."/>
            <person name="Joardar V."/>
            <person name="Caler E."/>
            <person name="Walenz B."/>
            <person name="Inman J."/>
            <person name="Schobel S."/>
            <person name="Galinsky K."/>
            <person name="Amedeo P."/>
            <person name="Strausberg R."/>
        </authorList>
    </citation>
    <scope>NUCLEOTIDE SEQUENCE</scope>
    <source>
        <strain evidence="7">USDA</strain>
    </source>
</reference>
<dbReference type="Gene3D" id="1.20.920.10">
    <property type="entry name" value="Bromodomain-like"/>
    <property type="match status" value="2"/>
</dbReference>
<dbReference type="GO" id="GO:0005634">
    <property type="term" value="C:nucleus"/>
    <property type="evidence" value="ECO:0007669"/>
    <property type="project" value="TreeGrafter"/>
</dbReference>
<dbReference type="OrthoDB" id="21449at2759"/>
<dbReference type="PROSITE" id="PS00633">
    <property type="entry name" value="BROMODOMAIN_1"/>
    <property type="match status" value="1"/>
</dbReference>
<dbReference type="CTD" id="8237406"/>
<dbReference type="SUPFAM" id="SSF47370">
    <property type="entry name" value="Bromodomain"/>
    <property type="match status" value="2"/>
</dbReference>
<reference evidence="8" key="3">
    <citation type="submission" date="2020-05" db="UniProtKB">
        <authorList>
            <consortium name="EnsemblMetazoa"/>
        </authorList>
    </citation>
    <scope>IDENTIFICATION</scope>
    <source>
        <strain evidence="8">USDA</strain>
    </source>
</reference>
<dbReference type="PROSITE" id="PS50014">
    <property type="entry name" value="BROMODOMAIN_2"/>
    <property type="match status" value="2"/>
</dbReference>
<name>E0VHU0_PEDHC</name>
<feature type="compositionally biased region" description="Low complexity" evidence="4">
    <location>
        <begin position="764"/>
        <end position="797"/>
    </location>
</feature>
<feature type="domain" description="Bromo" evidence="5">
    <location>
        <begin position="69"/>
        <end position="141"/>
    </location>
</feature>
<keyword evidence="2 3" id="KW-0103">Bromodomain</keyword>
<dbReference type="GO" id="GO:0006338">
    <property type="term" value="P:chromatin remodeling"/>
    <property type="evidence" value="ECO:0007669"/>
    <property type="project" value="TreeGrafter"/>
</dbReference>
<feature type="domain" description="NET" evidence="6">
    <location>
        <begin position="636"/>
        <end position="718"/>
    </location>
</feature>
<dbReference type="PANTHER" id="PTHR22880">
    <property type="entry name" value="FALZ-RELATED BROMODOMAIN-CONTAINING PROTEINS"/>
    <property type="match status" value="1"/>
</dbReference>
<dbReference type="GO" id="GO:0061733">
    <property type="term" value="F:protein-lysine-acetyltransferase activity"/>
    <property type="evidence" value="ECO:0007669"/>
    <property type="project" value="UniProtKB-EC"/>
</dbReference>
<evidence type="ECO:0000259" key="5">
    <source>
        <dbReference type="PROSITE" id="PS50014"/>
    </source>
</evidence>
<dbReference type="FunFam" id="1.20.1270.220:FF:000001">
    <property type="entry name" value="bromodomain-containing protein 2 isoform X1"/>
    <property type="match status" value="1"/>
</dbReference>
<dbReference type="FunFam" id="1.20.920.10:FF:000002">
    <property type="entry name" value="Bromodomain-containing protein 4"/>
    <property type="match status" value="1"/>
</dbReference>
<dbReference type="InterPro" id="IPR027353">
    <property type="entry name" value="NET_dom"/>
</dbReference>
<dbReference type="eggNOG" id="KOG1474">
    <property type="taxonomic scope" value="Eukaryota"/>
</dbReference>
<keyword evidence="1" id="KW-0677">Repeat</keyword>
<organism>
    <name type="scientific">Pediculus humanus subsp. corporis</name>
    <name type="common">Body louse</name>
    <dbReference type="NCBI Taxonomy" id="121224"/>
    <lineage>
        <taxon>Eukaryota</taxon>
        <taxon>Metazoa</taxon>
        <taxon>Ecdysozoa</taxon>
        <taxon>Arthropoda</taxon>
        <taxon>Hexapoda</taxon>
        <taxon>Insecta</taxon>
        <taxon>Pterygota</taxon>
        <taxon>Neoptera</taxon>
        <taxon>Paraneoptera</taxon>
        <taxon>Psocodea</taxon>
        <taxon>Troctomorpha</taxon>
        <taxon>Phthiraptera</taxon>
        <taxon>Anoplura</taxon>
        <taxon>Pediculidae</taxon>
        <taxon>Pediculus</taxon>
    </lineage>
</organism>
<dbReference type="GeneID" id="8237406"/>
<feature type="compositionally biased region" description="Low complexity" evidence="4">
    <location>
        <begin position="578"/>
        <end position="589"/>
    </location>
</feature>
<dbReference type="PRINTS" id="PR00503">
    <property type="entry name" value="BROMODOMAIN"/>
</dbReference>
<dbReference type="Gene3D" id="1.20.1270.220">
    <property type="match status" value="1"/>
</dbReference>
<evidence type="ECO:0000256" key="1">
    <source>
        <dbReference type="ARBA" id="ARBA00022737"/>
    </source>
</evidence>
<evidence type="ECO:0000313" key="7">
    <source>
        <dbReference type="EMBL" id="EEB12863.1"/>
    </source>
</evidence>
<dbReference type="PROSITE" id="PS51525">
    <property type="entry name" value="NET"/>
    <property type="match status" value="1"/>
</dbReference>
<feature type="compositionally biased region" description="Low complexity" evidence="4">
    <location>
        <begin position="600"/>
        <end position="610"/>
    </location>
</feature>
<dbReference type="InterPro" id="IPR050935">
    <property type="entry name" value="Bromo_chromatin_reader"/>
</dbReference>
<dbReference type="InterPro" id="IPR036427">
    <property type="entry name" value="Bromodomain-like_sf"/>
</dbReference>
<feature type="compositionally biased region" description="Basic residues" evidence="4">
    <location>
        <begin position="714"/>
        <end position="726"/>
    </location>
</feature>
<evidence type="ECO:0000313" key="9">
    <source>
        <dbReference type="Proteomes" id="UP000009046"/>
    </source>
</evidence>
<dbReference type="HOGENOM" id="CLU_001499_0_4_1"/>
<dbReference type="SMART" id="SM00297">
    <property type="entry name" value="BROMO"/>
    <property type="match status" value="2"/>
</dbReference>
<feature type="compositionally biased region" description="Low complexity" evidence="4">
    <location>
        <begin position="471"/>
        <end position="481"/>
    </location>
</feature>
<dbReference type="CDD" id="cd05497">
    <property type="entry name" value="Bromo_Brdt_I_like"/>
    <property type="match status" value="1"/>
</dbReference>
<dbReference type="Proteomes" id="UP000009046">
    <property type="component" value="Unassembled WGS sequence"/>
</dbReference>
<feature type="compositionally biased region" description="Basic and acidic residues" evidence="4">
    <location>
        <begin position="727"/>
        <end position="745"/>
    </location>
</feature>
<keyword evidence="7" id="KW-0808">Transferase</keyword>
<evidence type="ECO:0000313" key="8">
    <source>
        <dbReference type="EnsemblMetazoa" id="PHUM211000-PA"/>
    </source>
</evidence>
<dbReference type="STRING" id="121224.E0VHU0"/>
<dbReference type="OMA" id="MAHGGMM"/>
<dbReference type="InterPro" id="IPR018359">
    <property type="entry name" value="Bromodomain_CS"/>
</dbReference>
<dbReference type="FunCoup" id="E0VHU0">
    <property type="interactions" value="1336"/>
</dbReference>
<dbReference type="VEuPathDB" id="VectorBase:PHUM211000"/>
<feature type="region of interest" description="Disordered" evidence="4">
    <location>
        <begin position="304"/>
        <end position="349"/>
    </location>
</feature>
<dbReference type="FunFam" id="1.20.920.10:FF:000003">
    <property type="entry name" value="Bromodomain-containing protein 2"/>
    <property type="match status" value="1"/>
</dbReference>
<feature type="compositionally biased region" description="Low complexity" evidence="4">
    <location>
        <begin position="186"/>
        <end position="206"/>
    </location>
</feature>
<sequence length="803" mass="87257">MSGDKMQQTEANNTAAATKEVKEPPPRIEPFIEPVNGIVQPPVVPPPDRPGRLTNQLAFIQKNVIKAVCAHKYAWPLLEPVDAKKLNLPDYHRIIKQPMDLTTIKKRLENNYYWNAKECIQDFNTMFTNCYVYNQPQEDVVVMAQIVEKLFLTKISTLPKEEIELEPVPPKGKGTKKRPGAGGASGTAAANAGNRGRPATIVSSSVPGPPTPITPPGSTATTTITHNSLPKQVATPPASGYHAQPAVSVSTIGEPSVVVSQSPMLPRQAPAKVKKGVKRKADTTTPTASALDPLYTPVENKAAKIPTRRESGRQIKKPRSSDDGLGFAAAVPIGLPPSGPTSGSSKEKLSESLKSCNEILKELFSRKHAGYAWPFYKPVDAELLGLHDYHEIIKKPMDLGTVKTKMDNRQYRTASEFAADVRLIFTNCYKYNPSTHDVVAMARKLQDVFEMRYAKIPDDPVSSLNLEKHSSSGSSESSSESSCDEEDSDRERARKLVLLQEQLKAMQEQMRKLVEESHNKKSKKNKKKEFSDGSRATPLQAKKKKPSGEVKPVLTDSISASISNVVSGAGGNELKPIPGEVKSVPVSGVPPKPKNKPTAKPKTPTGTGAPKKPKTNAKTGPGRKKNANLAASSAFDSEDEDNARPMSYDEKRQLSLDINKLPGDKLGRVVHIIQSREPSLRDSNPDEIEIDFETLKPSTLRELEAYVASCLRKKPRKPYSYKKPSGKSKDEQMAEKKLELEKRLQDVSGQLASPRKTAKKVGSKGDSVGGQSRLSSSSSSSDSDSSSSSLSSSSSDSSDSEAG</sequence>
<dbReference type="GO" id="GO:0006355">
    <property type="term" value="P:regulation of DNA-templated transcription"/>
    <property type="evidence" value="ECO:0007669"/>
    <property type="project" value="TreeGrafter"/>
</dbReference>
<dbReference type="EMBL" id="AAZO01002433">
    <property type="status" value="NOT_ANNOTATED_CDS"/>
    <property type="molecule type" value="Genomic_DNA"/>
</dbReference>